<feature type="region of interest" description="Disordered" evidence="1">
    <location>
        <begin position="356"/>
        <end position="375"/>
    </location>
</feature>
<dbReference type="Proteomes" id="UP000824300">
    <property type="component" value="Chromosome"/>
</dbReference>
<evidence type="ECO:0008006" key="4">
    <source>
        <dbReference type="Google" id="ProtNLM"/>
    </source>
</evidence>
<feature type="region of interest" description="Disordered" evidence="1">
    <location>
        <begin position="423"/>
        <end position="445"/>
    </location>
</feature>
<evidence type="ECO:0000256" key="1">
    <source>
        <dbReference type="SAM" id="MobiDB-lite"/>
    </source>
</evidence>
<dbReference type="EMBL" id="CP081296">
    <property type="protein sequence ID" value="QZD91519.1"/>
    <property type="molecule type" value="Genomic_DNA"/>
</dbReference>
<feature type="region of interest" description="Disordered" evidence="1">
    <location>
        <begin position="594"/>
        <end position="615"/>
    </location>
</feature>
<sequence>MDRLGGAFDSFDGHDSFDDFVDDSDSHSNPPPSPVGQDERRMQVRAYNHWASLLGDNRLPAIEDLEPEFLGDFGPHSVLLDFSTGSATPTIQFIGDKLSRECGLYEDIEDLSEVPQDSLLSQIADNYLKIVSEQAPTGFEAEFVNAKGATVLYRGILLPYSSDCETLDFVYAVINWKEVADAETADALLQQIDDALEEEAAAPVAEAPNPAPLRKRNPLRLSDPEEAPSLAPAAFEAPVEEPAPFEEQAPFETEAFEEAEEASAPAPLAAPAAKGRGVDALGNPIGGAPAGDAEAGEGEDGYNSPMTAADYGLPEWDDEDYEEDDVDEVINPLADIDLNSRLLSLVNPQARVKKSLDLHGEEGEDETAGEAESLDSVDETYFAAEEADEDFAAEPAPEAVAEEEAFAEDYAEPVLEEAEAFEPVAEEVEEEFAEEPVEAEFEAPEVAEEEVAEFEAEVEPAAEELAEEAYEELAEEQPEEEVFAAVAGEDELEAVHEVEAVSDEHADFVEAEAVEAEEEPFELTEEFIEEDAYEAIEEFGEEAAFEEELAESEPEIVLEAPEIVLEAPEFAEAPAVVEFAEEDEVVEAIVEEAEAEEPVFEEPFAEEPGDVGPQPISAAELEQSLEVASQLAQPGAVEGGDKSKALYEAVRLAYDLASYLRDEGNAAVTQEASDSIDALAEQLRELEARDLRDLSIRGPEFALVMVRRGENGELTVLGEVPQEQALVGNAARKLLGR</sequence>
<protein>
    <recommendedName>
        <fullName evidence="4">PAS domain-containing protein</fullName>
    </recommendedName>
</protein>
<keyword evidence="3" id="KW-1185">Reference proteome</keyword>
<name>A0ABX8ZTT7_9SPHN</name>
<feature type="compositionally biased region" description="Acidic residues" evidence="1">
    <location>
        <begin position="594"/>
        <end position="609"/>
    </location>
</feature>
<feature type="region of interest" description="Disordered" evidence="1">
    <location>
        <begin position="280"/>
        <end position="323"/>
    </location>
</feature>
<accession>A0ABX8ZTT7</accession>
<feature type="region of interest" description="Disordered" evidence="1">
    <location>
        <begin position="459"/>
        <end position="480"/>
    </location>
</feature>
<organism evidence="2 3">
    <name type="scientific">Qipengyuania xiapuensis</name>
    <dbReference type="NCBI Taxonomy" id="2867236"/>
    <lineage>
        <taxon>Bacteria</taxon>
        <taxon>Pseudomonadati</taxon>
        <taxon>Pseudomonadota</taxon>
        <taxon>Alphaproteobacteria</taxon>
        <taxon>Sphingomonadales</taxon>
        <taxon>Erythrobacteraceae</taxon>
        <taxon>Qipengyuania</taxon>
    </lineage>
</organism>
<evidence type="ECO:0000313" key="3">
    <source>
        <dbReference type="Proteomes" id="UP000824300"/>
    </source>
</evidence>
<dbReference type="RefSeq" id="WP_221427225.1">
    <property type="nucleotide sequence ID" value="NZ_CP081296.1"/>
</dbReference>
<feature type="compositionally biased region" description="Acidic residues" evidence="1">
    <location>
        <begin position="362"/>
        <end position="375"/>
    </location>
</feature>
<feature type="region of interest" description="Disordered" evidence="1">
    <location>
        <begin position="19"/>
        <end position="40"/>
    </location>
</feature>
<gene>
    <name evidence="2" type="ORF">K3162_08020</name>
</gene>
<feature type="region of interest" description="Disordered" evidence="1">
    <location>
        <begin position="200"/>
        <end position="230"/>
    </location>
</feature>
<reference evidence="2 3" key="1">
    <citation type="submission" date="2021-08" db="EMBL/GenBank/DDBJ databases">
        <title>Comparative Genomics Analysis of the Genus Qipengyuania Reveals Extensive Genetic Diversity and Metabolic Versatility, Including the Description of Fifteen Novel Species.</title>
        <authorList>
            <person name="Liu Y."/>
        </authorList>
    </citation>
    <scope>NUCLEOTIDE SEQUENCE [LARGE SCALE GENOMIC DNA]</scope>
    <source>
        <strain evidence="2 3">1NDW3</strain>
    </source>
</reference>
<evidence type="ECO:0000313" key="2">
    <source>
        <dbReference type="EMBL" id="QZD91519.1"/>
    </source>
</evidence>
<proteinExistence type="predicted"/>